<dbReference type="AlphaFoldDB" id="A0A2A2HZ54"/>
<reference evidence="1 2" key="1">
    <citation type="submission" date="2017-07" db="EMBL/GenBank/DDBJ databases">
        <title>Tamlnaduibacter salinus (Mi-7) genome sequencing.</title>
        <authorList>
            <person name="Verma A."/>
            <person name="Krishnamurthi S."/>
        </authorList>
    </citation>
    <scope>NUCLEOTIDE SEQUENCE [LARGE SCALE GENOMIC DNA]</scope>
    <source>
        <strain evidence="1 2">Mi-7</strain>
    </source>
</reference>
<keyword evidence="2" id="KW-1185">Reference proteome</keyword>
<comment type="caution">
    <text evidence="1">The sequence shown here is derived from an EMBL/GenBank/DDBJ whole genome shotgun (WGS) entry which is preliminary data.</text>
</comment>
<protein>
    <submittedName>
        <fullName evidence="1">Uncharacterized protein</fullName>
    </submittedName>
</protein>
<dbReference type="EMBL" id="NMPM01000122">
    <property type="protein sequence ID" value="PAV24649.1"/>
    <property type="molecule type" value="Genomic_DNA"/>
</dbReference>
<accession>A0A2A2HZ54</accession>
<evidence type="ECO:0000313" key="1">
    <source>
        <dbReference type="EMBL" id="PAV24649.1"/>
    </source>
</evidence>
<organism evidence="1 2">
    <name type="scientific">Tamilnaduibacter salinus</name>
    <dbReference type="NCBI Taxonomy" id="1484056"/>
    <lineage>
        <taxon>Bacteria</taxon>
        <taxon>Pseudomonadati</taxon>
        <taxon>Pseudomonadota</taxon>
        <taxon>Gammaproteobacteria</taxon>
        <taxon>Pseudomonadales</taxon>
        <taxon>Marinobacteraceae</taxon>
        <taxon>Tamilnaduibacter</taxon>
    </lineage>
</organism>
<gene>
    <name evidence="1" type="ORF">CF392_15135</name>
</gene>
<name>A0A2A2HZ54_9GAMM</name>
<sequence>MTPDVPNQFGDYLFIEDGILLIGRNEQGKSEELILCDRDTGARLGAYRPPECYSWASSSRLLPLSHGYYCCALRNGRENEGWQYWRYFIFKPEELLQQEVKEEIEPLLVSFQAEKDDNGDNRYRVTMPDCDDPVTYIWQMQIGAQSCGAVHAFSGMQEDKPFDPDFAGEIILDCRNMHFDLDNQSLMAKVVESIEEDAERMEVLDPIDHEPIRVRCEF</sequence>
<evidence type="ECO:0000313" key="2">
    <source>
        <dbReference type="Proteomes" id="UP000218332"/>
    </source>
</evidence>
<proteinExistence type="predicted"/>
<dbReference type="Proteomes" id="UP000218332">
    <property type="component" value="Unassembled WGS sequence"/>
</dbReference>